<accession>A0A758CH37</accession>
<gene>
    <name evidence="2" type="ORF">G8Q34_003351</name>
</gene>
<evidence type="ECO:0000313" key="2">
    <source>
        <dbReference type="EMBL" id="HAG1052049.1"/>
    </source>
</evidence>
<organism evidence="2">
    <name type="scientific">Salmonella enterica</name>
    <name type="common">Salmonella choleraesuis</name>
    <dbReference type="NCBI Taxonomy" id="28901"/>
    <lineage>
        <taxon>Bacteria</taxon>
        <taxon>Pseudomonadati</taxon>
        <taxon>Pseudomonadota</taxon>
        <taxon>Gammaproteobacteria</taxon>
        <taxon>Enterobacterales</taxon>
        <taxon>Enterobacteriaceae</taxon>
        <taxon>Salmonella</taxon>
    </lineage>
</organism>
<keyword evidence="1" id="KW-0472">Membrane</keyword>
<sequence>MERFTELAIIAQSLLVCVVFIRLLAVNLTHPIWRLLNRKNKKVLAIDTLYTAFPEIDELKAKESLVITTFGGLRVNDNRESGSVPEL</sequence>
<name>A0A758CH37_SALER</name>
<dbReference type="EMBL" id="DAAXHU010000009">
    <property type="protein sequence ID" value="HAG1052049.1"/>
    <property type="molecule type" value="Genomic_DNA"/>
</dbReference>
<keyword evidence="1" id="KW-1133">Transmembrane helix</keyword>
<evidence type="ECO:0000256" key="1">
    <source>
        <dbReference type="SAM" id="Phobius"/>
    </source>
</evidence>
<comment type="caution">
    <text evidence="2">The sequence shown here is derived from an EMBL/GenBank/DDBJ whole genome shotgun (WGS) entry which is preliminary data.</text>
</comment>
<dbReference type="AlphaFoldDB" id="A0A758CH37"/>
<reference evidence="2" key="2">
    <citation type="submission" date="2020-02" db="EMBL/GenBank/DDBJ databases">
        <authorList>
            <consortium name="NCBI Pathogen Detection Project"/>
        </authorList>
    </citation>
    <scope>NUCLEOTIDE SEQUENCE</scope>
    <source>
        <strain evidence="2">MA.MC_06-0122</strain>
    </source>
</reference>
<keyword evidence="1" id="KW-0812">Transmembrane</keyword>
<proteinExistence type="predicted"/>
<reference evidence="2" key="1">
    <citation type="journal article" date="2018" name="Genome Biol.">
        <title>SKESA: strategic k-mer extension for scrupulous assemblies.</title>
        <authorList>
            <person name="Souvorov A."/>
            <person name="Agarwala R."/>
            <person name="Lipman D.J."/>
        </authorList>
    </citation>
    <scope>NUCLEOTIDE SEQUENCE</scope>
    <source>
        <strain evidence="2">MA.MC_06-0122</strain>
    </source>
</reference>
<protein>
    <submittedName>
        <fullName evidence="2">Uncharacterized protein</fullName>
    </submittedName>
</protein>
<feature type="transmembrane region" description="Helical" evidence="1">
    <location>
        <begin position="6"/>
        <end position="29"/>
    </location>
</feature>